<dbReference type="STRING" id="1802223.A2358_03960"/>
<name>A0A1G2IXR1_9BACT</name>
<gene>
    <name evidence="9" type="ORF">A2358_03960</name>
</gene>
<dbReference type="InterPro" id="IPR007630">
    <property type="entry name" value="RNA_pol_sigma70_r4"/>
</dbReference>
<keyword evidence="2 6" id="KW-0805">Transcription regulation</keyword>
<dbReference type="Pfam" id="PF04542">
    <property type="entry name" value="Sigma70_r2"/>
    <property type="match status" value="1"/>
</dbReference>
<dbReference type="AlphaFoldDB" id="A0A1G2IXR1"/>
<evidence type="ECO:0000256" key="6">
    <source>
        <dbReference type="RuleBase" id="RU000716"/>
    </source>
</evidence>
<dbReference type="Gene3D" id="1.10.10.10">
    <property type="entry name" value="Winged helix-like DNA-binding domain superfamily/Winged helix DNA-binding domain"/>
    <property type="match status" value="1"/>
</dbReference>
<evidence type="ECO:0000256" key="4">
    <source>
        <dbReference type="ARBA" id="ARBA00023125"/>
    </source>
</evidence>
<sequence>MDLLDQQLITNYLGGDNNSLELLIKKYLKYIYNFVYKNVGDQASAEDITQEVFIKVWKNIRKFDQNKNFKPWIFQIAKNTSVDFLRKKKTIPFSRFENEKGRNPFIENIVSKPLNLLENFGDKRTLAIAMHGLTGEEQKLINLRHNGGMSFKEIAETFQESINTIKSRYRRIIIDLRKNTKI</sequence>
<dbReference type="PANTHER" id="PTHR43133:SF8">
    <property type="entry name" value="RNA POLYMERASE SIGMA FACTOR HI_1459-RELATED"/>
    <property type="match status" value="1"/>
</dbReference>
<accession>A0A1G2IXR1</accession>
<evidence type="ECO:0000259" key="8">
    <source>
        <dbReference type="Pfam" id="PF04545"/>
    </source>
</evidence>
<evidence type="ECO:0000256" key="3">
    <source>
        <dbReference type="ARBA" id="ARBA00023082"/>
    </source>
</evidence>
<evidence type="ECO:0000259" key="7">
    <source>
        <dbReference type="Pfam" id="PF04542"/>
    </source>
</evidence>
<dbReference type="GO" id="GO:0003677">
    <property type="term" value="F:DNA binding"/>
    <property type="evidence" value="ECO:0007669"/>
    <property type="project" value="UniProtKB-KW"/>
</dbReference>
<dbReference type="GO" id="GO:0016987">
    <property type="term" value="F:sigma factor activity"/>
    <property type="evidence" value="ECO:0007669"/>
    <property type="project" value="UniProtKB-KW"/>
</dbReference>
<feature type="domain" description="RNA polymerase sigma-70 region 4" evidence="8">
    <location>
        <begin position="129"/>
        <end position="178"/>
    </location>
</feature>
<dbReference type="InterPro" id="IPR039425">
    <property type="entry name" value="RNA_pol_sigma-70-like"/>
</dbReference>
<evidence type="ECO:0000256" key="2">
    <source>
        <dbReference type="ARBA" id="ARBA00023015"/>
    </source>
</evidence>
<feature type="domain" description="RNA polymerase sigma-70 region 2" evidence="7">
    <location>
        <begin position="23"/>
        <end position="89"/>
    </location>
</feature>
<comment type="caution">
    <text evidence="9">The sequence shown here is derived from an EMBL/GenBank/DDBJ whole genome shotgun (WGS) entry which is preliminary data.</text>
</comment>
<dbReference type="GO" id="GO:0006352">
    <property type="term" value="P:DNA-templated transcription initiation"/>
    <property type="evidence" value="ECO:0007669"/>
    <property type="project" value="InterPro"/>
</dbReference>
<dbReference type="InterPro" id="IPR000838">
    <property type="entry name" value="RNA_pol_sigma70_ECF_CS"/>
</dbReference>
<dbReference type="Proteomes" id="UP000178650">
    <property type="component" value="Unassembled WGS sequence"/>
</dbReference>
<keyword evidence="3 6" id="KW-0731">Sigma factor</keyword>
<dbReference type="InterPro" id="IPR007627">
    <property type="entry name" value="RNA_pol_sigma70_r2"/>
</dbReference>
<evidence type="ECO:0000313" key="9">
    <source>
        <dbReference type="EMBL" id="OGZ79110.1"/>
    </source>
</evidence>
<evidence type="ECO:0000256" key="5">
    <source>
        <dbReference type="ARBA" id="ARBA00023163"/>
    </source>
</evidence>
<dbReference type="InterPro" id="IPR036388">
    <property type="entry name" value="WH-like_DNA-bd_sf"/>
</dbReference>
<dbReference type="PANTHER" id="PTHR43133">
    <property type="entry name" value="RNA POLYMERASE ECF-TYPE SIGMA FACTO"/>
    <property type="match status" value="1"/>
</dbReference>
<dbReference type="EMBL" id="MHPJ01000009">
    <property type="protein sequence ID" value="OGZ79110.1"/>
    <property type="molecule type" value="Genomic_DNA"/>
</dbReference>
<dbReference type="SUPFAM" id="SSF88946">
    <property type="entry name" value="Sigma2 domain of RNA polymerase sigma factors"/>
    <property type="match status" value="1"/>
</dbReference>
<protein>
    <recommendedName>
        <fullName evidence="6">RNA polymerase sigma factor</fullName>
    </recommendedName>
</protein>
<organism evidence="9 10">
    <name type="scientific">Candidatus Staskawiczbacteria bacterium RIFOXYB1_FULL_37_44</name>
    <dbReference type="NCBI Taxonomy" id="1802223"/>
    <lineage>
        <taxon>Bacteria</taxon>
        <taxon>Candidatus Staskawicziibacteriota</taxon>
    </lineage>
</organism>
<dbReference type="NCBIfam" id="TIGR02937">
    <property type="entry name" value="sigma70-ECF"/>
    <property type="match status" value="1"/>
</dbReference>
<proteinExistence type="inferred from homology"/>
<keyword evidence="5 6" id="KW-0804">Transcription</keyword>
<evidence type="ECO:0000256" key="1">
    <source>
        <dbReference type="ARBA" id="ARBA00010641"/>
    </source>
</evidence>
<dbReference type="PROSITE" id="PS01063">
    <property type="entry name" value="SIGMA70_ECF"/>
    <property type="match status" value="1"/>
</dbReference>
<dbReference type="SUPFAM" id="SSF88659">
    <property type="entry name" value="Sigma3 and sigma4 domains of RNA polymerase sigma factors"/>
    <property type="match status" value="1"/>
</dbReference>
<dbReference type="InterPro" id="IPR014284">
    <property type="entry name" value="RNA_pol_sigma-70_dom"/>
</dbReference>
<dbReference type="InterPro" id="IPR013325">
    <property type="entry name" value="RNA_pol_sigma_r2"/>
</dbReference>
<keyword evidence="4 6" id="KW-0238">DNA-binding</keyword>
<comment type="similarity">
    <text evidence="1 6">Belongs to the sigma-70 factor family. ECF subfamily.</text>
</comment>
<reference evidence="9 10" key="1">
    <citation type="journal article" date="2016" name="Nat. Commun.">
        <title>Thousands of microbial genomes shed light on interconnected biogeochemical processes in an aquifer system.</title>
        <authorList>
            <person name="Anantharaman K."/>
            <person name="Brown C.T."/>
            <person name="Hug L.A."/>
            <person name="Sharon I."/>
            <person name="Castelle C.J."/>
            <person name="Probst A.J."/>
            <person name="Thomas B.C."/>
            <person name="Singh A."/>
            <person name="Wilkins M.J."/>
            <person name="Karaoz U."/>
            <person name="Brodie E.L."/>
            <person name="Williams K.H."/>
            <person name="Hubbard S.S."/>
            <person name="Banfield J.F."/>
        </authorList>
    </citation>
    <scope>NUCLEOTIDE SEQUENCE [LARGE SCALE GENOMIC DNA]</scope>
</reference>
<evidence type="ECO:0000313" key="10">
    <source>
        <dbReference type="Proteomes" id="UP000178650"/>
    </source>
</evidence>
<dbReference type="Gene3D" id="1.10.1740.10">
    <property type="match status" value="1"/>
</dbReference>
<dbReference type="Pfam" id="PF04545">
    <property type="entry name" value="Sigma70_r4"/>
    <property type="match status" value="1"/>
</dbReference>
<dbReference type="InterPro" id="IPR013324">
    <property type="entry name" value="RNA_pol_sigma_r3/r4-like"/>
</dbReference>